<name>A0AA38LTL8_9TREE</name>
<keyword evidence="4" id="KW-0862">Zinc</keyword>
<feature type="compositionally biased region" description="Gly residues" evidence="8">
    <location>
        <begin position="156"/>
        <end position="173"/>
    </location>
</feature>
<dbReference type="Proteomes" id="UP001164286">
    <property type="component" value="Unassembled WGS sequence"/>
</dbReference>
<keyword evidence="3 7" id="KW-0863">Zinc-finger</keyword>
<dbReference type="EMBL" id="JAKWFO010000006">
    <property type="protein sequence ID" value="KAI9634798.1"/>
    <property type="molecule type" value="Genomic_DNA"/>
</dbReference>
<keyword evidence="1" id="KW-0597">Phosphoprotein</keyword>
<evidence type="ECO:0000256" key="6">
    <source>
        <dbReference type="ARBA" id="ARBA00049654"/>
    </source>
</evidence>
<dbReference type="Pfam" id="PF25790">
    <property type="entry name" value="BCD1"/>
    <property type="match status" value="1"/>
</dbReference>
<accession>A0AA38LTL8</accession>
<evidence type="ECO:0000259" key="9">
    <source>
        <dbReference type="PROSITE" id="PS51083"/>
    </source>
</evidence>
<dbReference type="SUPFAM" id="SSF144232">
    <property type="entry name" value="HIT/MYND zinc finger-like"/>
    <property type="match status" value="1"/>
</dbReference>
<dbReference type="GO" id="GO:0070761">
    <property type="term" value="C:pre-snoRNP complex"/>
    <property type="evidence" value="ECO:0007669"/>
    <property type="project" value="TreeGrafter"/>
</dbReference>
<comment type="similarity">
    <text evidence="6">Belongs to the BCD1 family.</text>
</comment>
<dbReference type="RefSeq" id="XP_052944575.1">
    <property type="nucleotide sequence ID" value="XM_053087440.1"/>
</dbReference>
<evidence type="ECO:0000256" key="1">
    <source>
        <dbReference type="ARBA" id="ARBA00022553"/>
    </source>
</evidence>
<reference evidence="10" key="1">
    <citation type="journal article" date="2022" name="G3 (Bethesda)">
        <title>High quality genome of the basidiomycete yeast Dioszegia hungarica PDD-24b-2 isolated from cloud water.</title>
        <authorList>
            <person name="Jarrige D."/>
            <person name="Haridas S."/>
            <person name="Bleykasten-Grosshans C."/>
            <person name="Joly M."/>
            <person name="Nadalig T."/>
            <person name="Sancelme M."/>
            <person name="Vuilleumier S."/>
            <person name="Grigoriev I.V."/>
            <person name="Amato P."/>
            <person name="Bringel F."/>
        </authorList>
    </citation>
    <scope>NUCLEOTIDE SEQUENCE</scope>
    <source>
        <strain evidence="10">PDD-24b-2</strain>
    </source>
</reference>
<dbReference type="InterPro" id="IPR007529">
    <property type="entry name" value="Znf_HIT"/>
</dbReference>
<evidence type="ECO:0000313" key="11">
    <source>
        <dbReference type="Proteomes" id="UP001164286"/>
    </source>
</evidence>
<evidence type="ECO:0000256" key="7">
    <source>
        <dbReference type="PROSITE-ProRule" id="PRU00453"/>
    </source>
</evidence>
<dbReference type="GeneID" id="77726645"/>
<feature type="domain" description="HIT-type" evidence="9">
    <location>
        <begin position="63"/>
        <end position="96"/>
    </location>
</feature>
<feature type="region of interest" description="Disordered" evidence="8">
    <location>
        <begin position="22"/>
        <end position="44"/>
    </location>
</feature>
<comment type="caution">
    <text evidence="10">The sequence shown here is derived from an EMBL/GenBank/DDBJ whole genome shotgun (WGS) entry which is preliminary data.</text>
</comment>
<gene>
    <name evidence="10" type="ORF">MKK02DRAFT_27942</name>
</gene>
<feature type="compositionally biased region" description="Acidic residues" evidence="8">
    <location>
        <begin position="432"/>
        <end position="477"/>
    </location>
</feature>
<feature type="region of interest" description="Disordered" evidence="8">
    <location>
        <begin position="142"/>
        <end position="182"/>
    </location>
</feature>
<sequence>MVFALPAKPAFLGPPPATTTLQLLPPPSAISSSSSDHGGPSSASLISYPPLSAARPEVDTTKCALCALPPKYTCPRCSRRTCSLPCSTGHKAKYSCDGIRQAEGYVSLREYGQGDWAEDYRYLEEGRRRVEGWGQGVREEEMVTDPRGGDAEGSRGRGGARGGRGGRGGGTRGPKGKKSKSQILQMELRSKGVWAEFMPDGMARRRQNQSACNKQAGTVNLTVQLSIPQPLLPPDKPDSTEADFPKRLGTEVIDHNTPKLFTHTRVLFAHPTQPLPNLHSLLPPLMLTASDIVFLLPFFPSPARPAPPVEDTASRAARLFFPPLDPELPFADVFRGTAWVEFPTVHIMSKVDWERGLKKGEVGVVPLAQAKKRGADDAGIDAVTPRQWGGERDSGWGIKGKKVQVVPVAKKQKVELKRPDATAALGALGDYASDDEDEAGVGEEGQLQEDDADDSNDAEEGEDGELDGDEEDDDDAVYDLQPGHAGSLLAGVPRDLLIAMSHAIEADMA</sequence>
<evidence type="ECO:0000256" key="3">
    <source>
        <dbReference type="ARBA" id="ARBA00022771"/>
    </source>
</evidence>
<evidence type="ECO:0000313" key="10">
    <source>
        <dbReference type="EMBL" id="KAI9634798.1"/>
    </source>
</evidence>
<dbReference type="GO" id="GO:0000492">
    <property type="term" value="P:box C/D snoRNP assembly"/>
    <property type="evidence" value="ECO:0007669"/>
    <property type="project" value="TreeGrafter"/>
</dbReference>
<dbReference type="PANTHER" id="PTHR13483">
    <property type="entry name" value="BOX C_D SNORNA PROTEIN 1-RELATED"/>
    <property type="match status" value="1"/>
</dbReference>
<organism evidence="10 11">
    <name type="scientific">Dioszegia hungarica</name>
    <dbReference type="NCBI Taxonomy" id="4972"/>
    <lineage>
        <taxon>Eukaryota</taxon>
        <taxon>Fungi</taxon>
        <taxon>Dikarya</taxon>
        <taxon>Basidiomycota</taxon>
        <taxon>Agaricomycotina</taxon>
        <taxon>Tremellomycetes</taxon>
        <taxon>Tremellales</taxon>
        <taxon>Bulleribasidiaceae</taxon>
        <taxon>Dioszegia</taxon>
    </lineage>
</organism>
<keyword evidence="2" id="KW-0479">Metal-binding</keyword>
<dbReference type="PROSITE" id="PS51083">
    <property type="entry name" value="ZF_HIT"/>
    <property type="match status" value="1"/>
</dbReference>
<feature type="region of interest" description="Disordered" evidence="8">
    <location>
        <begin position="430"/>
        <end position="492"/>
    </location>
</feature>
<dbReference type="Pfam" id="PF04438">
    <property type="entry name" value="zf-HIT"/>
    <property type="match status" value="1"/>
</dbReference>
<dbReference type="AlphaFoldDB" id="A0AA38LTL8"/>
<dbReference type="GO" id="GO:0048254">
    <property type="term" value="P:snoRNA localization"/>
    <property type="evidence" value="ECO:0007669"/>
    <property type="project" value="TreeGrafter"/>
</dbReference>
<dbReference type="CDD" id="cd23023">
    <property type="entry name" value="zf-HIT_BCD1"/>
    <property type="match status" value="1"/>
</dbReference>
<dbReference type="PANTHER" id="PTHR13483:SF3">
    <property type="entry name" value="BOX C_D SNORNA PROTEIN 1"/>
    <property type="match status" value="1"/>
</dbReference>
<protein>
    <recommendedName>
        <fullName evidence="9">HIT-type domain-containing protein</fullName>
    </recommendedName>
</protein>
<comment type="function">
    <text evidence="5">Required for box C/D snoRNAs accumulation involved in snoRNA processing, snoRNA transport to the nucleolus and ribosome biogenesis.</text>
</comment>
<dbReference type="InterPro" id="IPR057721">
    <property type="entry name" value="BCD1_alpha/beta"/>
</dbReference>
<feature type="region of interest" description="Disordered" evidence="8">
    <location>
        <begin position="374"/>
        <end position="396"/>
    </location>
</feature>
<dbReference type="GO" id="GO:0008270">
    <property type="term" value="F:zinc ion binding"/>
    <property type="evidence" value="ECO:0007669"/>
    <property type="project" value="UniProtKB-UniRule"/>
</dbReference>
<dbReference type="Gene3D" id="3.30.60.190">
    <property type="match status" value="1"/>
</dbReference>
<keyword evidence="11" id="KW-1185">Reference proteome</keyword>
<evidence type="ECO:0000256" key="5">
    <source>
        <dbReference type="ARBA" id="ARBA00049598"/>
    </source>
</evidence>
<evidence type="ECO:0000256" key="8">
    <source>
        <dbReference type="SAM" id="MobiDB-lite"/>
    </source>
</evidence>
<dbReference type="GO" id="GO:0005634">
    <property type="term" value="C:nucleus"/>
    <property type="evidence" value="ECO:0007669"/>
    <property type="project" value="TreeGrafter"/>
</dbReference>
<evidence type="ECO:0000256" key="2">
    <source>
        <dbReference type="ARBA" id="ARBA00022723"/>
    </source>
</evidence>
<evidence type="ECO:0000256" key="4">
    <source>
        <dbReference type="ARBA" id="ARBA00022833"/>
    </source>
</evidence>
<dbReference type="GO" id="GO:0000463">
    <property type="term" value="P:maturation of LSU-rRNA from tricistronic rRNA transcript (SSU-rRNA, 5.8S rRNA, LSU-rRNA)"/>
    <property type="evidence" value="ECO:0007669"/>
    <property type="project" value="TreeGrafter"/>
</dbReference>
<dbReference type="InterPro" id="IPR051639">
    <property type="entry name" value="BCD1"/>
</dbReference>
<proteinExistence type="inferred from homology"/>